<evidence type="ECO:0000313" key="1">
    <source>
        <dbReference type="EMBL" id="MEC4294878.1"/>
    </source>
</evidence>
<proteinExistence type="predicted"/>
<protein>
    <submittedName>
        <fullName evidence="1">DUF3800 domain-containing protein</fullName>
    </submittedName>
</protein>
<accession>A0ABU6IYM5</accession>
<evidence type="ECO:0000313" key="2">
    <source>
        <dbReference type="Proteomes" id="UP001343724"/>
    </source>
</evidence>
<gene>
    <name evidence="1" type="ORF">VJ920_06120</name>
</gene>
<dbReference type="Pfam" id="PF12686">
    <property type="entry name" value="DUF3800"/>
    <property type="match status" value="1"/>
</dbReference>
<dbReference type="EMBL" id="JAYMFH010000005">
    <property type="protein sequence ID" value="MEC4294878.1"/>
    <property type="molecule type" value="Genomic_DNA"/>
</dbReference>
<dbReference type="InterPro" id="IPR024524">
    <property type="entry name" value="DUF3800"/>
</dbReference>
<reference evidence="1 2" key="1">
    <citation type="submission" date="2024-01" db="EMBL/GenBank/DDBJ databases">
        <title>novel species in genus Adlercreutzia.</title>
        <authorList>
            <person name="Liu X."/>
        </authorList>
    </citation>
    <scope>NUCLEOTIDE SEQUENCE [LARGE SCALE GENOMIC DNA]</scope>
    <source>
        <strain evidence="1 2">R22</strain>
    </source>
</reference>
<name>A0ABU6IYM5_9ACTN</name>
<dbReference type="Proteomes" id="UP001343724">
    <property type="component" value="Unassembled WGS sequence"/>
</dbReference>
<organism evidence="1 2">
    <name type="scientific">Adlercreutzia shanghongiae</name>
    <dbReference type="NCBI Taxonomy" id="3111773"/>
    <lineage>
        <taxon>Bacteria</taxon>
        <taxon>Bacillati</taxon>
        <taxon>Actinomycetota</taxon>
        <taxon>Coriobacteriia</taxon>
        <taxon>Eggerthellales</taxon>
        <taxon>Eggerthellaceae</taxon>
        <taxon>Adlercreutzia</taxon>
    </lineage>
</organism>
<keyword evidence="2" id="KW-1185">Reference proteome</keyword>
<dbReference type="RefSeq" id="WP_326454601.1">
    <property type="nucleotide sequence ID" value="NZ_JAYMFH010000005.1"/>
</dbReference>
<sequence length="249" mass="28532">MRDDAYRLSCISEVGHQLPDVTDERKIGEARAPGRQATEMASYAYLDEAGDLNFKENGSKCFIMTCVHCERPFKACHELLDLRYDMLESGDLAGYFHASEDRTVVREKVFGVILDHLSEFRVWSAIIDKATLDPDVTPREVYQLAFGTLFASPTKEGGRGHHLILTDDLPKAARKGDIKGALKGIVKRWSGENSRYRLIHQRSEGDFNLQIADYFCWALYRKEERGDEYWFSRLSEAWEQRIVVAADKK</sequence>
<comment type="caution">
    <text evidence="1">The sequence shown here is derived from an EMBL/GenBank/DDBJ whole genome shotgun (WGS) entry which is preliminary data.</text>
</comment>